<name>A0ABQ4EFX7_9ACTN</name>
<dbReference type="PANTHER" id="PTHR24320:SF148">
    <property type="entry name" value="NAD(P)-BINDING ROSSMANN-FOLD SUPERFAMILY PROTEIN"/>
    <property type="match status" value="1"/>
</dbReference>
<dbReference type="InterPro" id="IPR036291">
    <property type="entry name" value="NAD(P)-bd_dom_sf"/>
</dbReference>
<dbReference type="EMBL" id="BONX01000002">
    <property type="protein sequence ID" value="GIG93626.1"/>
    <property type="molecule type" value="Genomic_DNA"/>
</dbReference>
<dbReference type="PRINTS" id="PR00081">
    <property type="entry name" value="GDHRDH"/>
</dbReference>
<dbReference type="SUPFAM" id="SSF51735">
    <property type="entry name" value="NAD(P)-binding Rossmann-fold domains"/>
    <property type="match status" value="1"/>
</dbReference>
<evidence type="ECO:0000256" key="1">
    <source>
        <dbReference type="ARBA" id="ARBA00006484"/>
    </source>
</evidence>
<dbReference type="Gene3D" id="3.40.50.720">
    <property type="entry name" value="NAD(P)-binding Rossmann-like Domain"/>
    <property type="match status" value="1"/>
</dbReference>
<keyword evidence="5" id="KW-1185">Reference proteome</keyword>
<dbReference type="Pfam" id="PF00106">
    <property type="entry name" value="adh_short"/>
    <property type="match status" value="1"/>
</dbReference>
<evidence type="ECO:0000256" key="3">
    <source>
        <dbReference type="RuleBase" id="RU000363"/>
    </source>
</evidence>
<dbReference type="Proteomes" id="UP000621500">
    <property type="component" value="Unassembled WGS sequence"/>
</dbReference>
<accession>A0ABQ4EFX7</accession>
<organism evidence="4 5">
    <name type="scientific">Plantactinospora mayteni</name>
    <dbReference type="NCBI Taxonomy" id="566021"/>
    <lineage>
        <taxon>Bacteria</taxon>
        <taxon>Bacillati</taxon>
        <taxon>Actinomycetota</taxon>
        <taxon>Actinomycetes</taxon>
        <taxon>Micromonosporales</taxon>
        <taxon>Micromonosporaceae</taxon>
        <taxon>Plantactinospora</taxon>
    </lineage>
</organism>
<sequence>MSTGEKVIVLVGATSGLGRQAAGSLAAAGHRLILVGRDPARAARLGRAVPAAHLVVADVATLDGVERVAREVYAVTDRVDVLVNNAGVMLPRRQETAEGMELNFAVHHLAPYSVTGRLLPLLAGGRVVNVNSEGHRAPLRGDGPARIDFADLQARRAYDPFLVYSRTKLANLLFSYELQRRNPELAVVAVHPGMVRTDLGRHFPRIQVALVGAFSSSAAHGAKPVVRLATAPDVQRGAYYDRFTPIASSSASYDLETAARLWAETEKLRGPFAASPRL</sequence>
<keyword evidence="2" id="KW-0560">Oxidoreductase</keyword>
<evidence type="ECO:0000313" key="5">
    <source>
        <dbReference type="Proteomes" id="UP000621500"/>
    </source>
</evidence>
<proteinExistence type="inferred from homology"/>
<evidence type="ECO:0000256" key="2">
    <source>
        <dbReference type="ARBA" id="ARBA00023002"/>
    </source>
</evidence>
<protein>
    <submittedName>
        <fullName evidence="4">Short-chain dehydrogenase</fullName>
    </submittedName>
</protein>
<comment type="caution">
    <text evidence="4">The sequence shown here is derived from an EMBL/GenBank/DDBJ whole genome shotgun (WGS) entry which is preliminary data.</text>
</comment>
<reference evidence="4 5" key="1">
    <citation type="submission" date="2021-01" db="EMBL/GenBank/DDBJ databases">
        <title>Whole genome shotgun sequence of Plantactinospora mayteni NBRC 109088.</title>
        <authorList>
            <person name="Komaki H."/>
            <person name="Tamura T."/>
        </authorList>
    </citation>
    <scope>NUCLEOTIDE SEQUENCE [LARGE SCALE GENOMIC DNA]</scope>
    <source>
        <strain evidence="4 5">NBRC 109088</strain>
    </source>
</reference>
<gene>
    <name evidence="4" type="ORF">Pma05_01990</name>
</gene>
<evidence type="ECO:0000313" key="4">
    <source>
        <dbReference type="EMBL" id="GIG93626.1"/>
    </source>
</evidence>
<dbReference type="RefSeq" id="WP_203855307.1">
    <property type="nucleotide sequence ID" value="NZ_BAAAZQ010000003.1"/>
</dbReference>
<dbReference type="PANTHER" id="PTHR24320">
    <property type="entry name" value="RETINOL DEHYDROGENASE"/>
    <property type="match status" value="1"/>
</dbReference>
<comment type="similarity">
    <text evidence="1 3">Belongs to the short-chain dehydrogenases/reductases (SDR) family.</text>
</comment>
<dbReference type="InterPro" id="IPR002347">
    <property type="entry name" value="SDR_fam"/>
</dbReference>
<dbReference type="PRINTS" id="PR00080">
    <property type="entry name" value="SDRFAMILY"/>
</dbReference>